<feature type="transmembrane region" description="Helical" evidence="1">
    <location>
        <begin position="306"/>
        <end position="333"/>
    </location>
</feature>
<keyword evidence="1" id="KW-0812">Transmembrane</keyword>
<feature type="transmembrane region" description="Helical" evidence="1">
    <location>
        <begin position="207"/>
        <end position="226"/>
    </location>
</feature>
<sequence>MTAIDEREPTVRSFPTLNAVRAVGAIMVVLTHCAFNTGKVVDGWFGGVLSRFDFGVTLFFILSGFLLTRPFLLSSALGQGGPSVTHYLWKRALRILPLYWTVVVVAMTLDPANDDATRRDWVAQLTLTQIYRPELLASSLTQMWSLCTEVAFYLLLPVLVLGLVGRRFSLPRILVTLGVLSVLGVAWQTAAATWPAEWHLSQWLPGYVPWFAIGVAFAAMSADHVARPRLRPSRLDRLGSDLTGCWILATAVFALACTDVAGPRTLIPATPWESLAKCVLYAIAGTFFVLPLVFGPERAGRVRTFMASPVPFFLGDISFGIFAIHMFVLVQGMRLLDIEVFTGHFWGVLALVLSVTIVVSTVSFYVLERPFLRLKNSGPFAKSAAAATETAPMASS</sequence>
<feature type="transmembrane region" description="Helical" evidence="1">
    <location>
        <begin position="274"/>
        <end position="294"/>
    </location>
</feature>
<keyword evidence="4" id="KW-1185">Reference proteome</keyword>
<organism evidence="3 4">
    <name type="scientific">Nocardioides guangzhouensis</name>
    <dbReference type="NCBI Taxonomy" id="2497878"/>
    <lineage>
        <taxon>Bacteria</taxon>
        <taxon>Bacillati</taxon>
        <taxon>Actinomycetota</taxon>
        <taxon>Actinomycetes</taxon>
        <taxon>Propionibacteriales</taxon>
        <taxon>Nocardioidaceae</taxon>
        <taxon>Nocardioides</taxon>
    </lineage>
</organism>
<dbReference type="OrthoDB" id="5242306at2"/>
<keyword evidence="1" id="KW-1133">Transmembrane helix</keyword>
<proteinExistence type="predicted"/>
<dbReference type="PANTHER" id="PTHR23028">
    <property type="entry name" value="ACETYLTRANSFERASE"/>
    <property type="match status" value="1"/>
</dbReference>
<gene>
    <name evidence="3" type="ORF">EKO23_14400</name>
</gene>
<dbReference type="GO" id="GO:0016020">
    <property type="term" value="C:membrane"/>
    <property type="evidence" value="ECO:0007669"/>
    <property type="project" value="TreeGrafter"/>
</dbReference>
<dbReference type="GO" id="GO:0016747">
    <property type="term" value="F:acyltransferase activity, transferring groups other than amino-acyl groups"/>
    <property type="evidence" value="ECO:0007669"/>
    <property type="project" value="InterPro"/>
</dbReference>
<evidence type="ECO:0000256" key="1">
    <source>
        <dbReference type="SAM" id="Phobius"/>
    </source>
</evidence>
<dbReference type="PANTHER" id="PTHR23028:SF53">
    <property type="entry name" value="ACYL_TRANSF_3 DOMAIN-CONTAINING PROTEIN"/>
    <property type="match status" value="1"/>
</dbReference>
<accession>A0A4Q4ZAI4</accession>
<evidence type="ECO:0000313" key="3">
    <source>
        <dbReference type="EMBL" id="RYP84947.1"/>
    </source>
</evidence>
<comment type="caution">
    <text evidence="3">The sequence shown here is derived from an EMBL/GenBank/DDBJ whole genome shotgun (WGS) entry which is preliminary data.</text>
</comment>
<feature type="transmembrane region" description="Helical" evidence="1">
    <location>
        <begin position="173"/>
        <end position="195"/>
    </location>
</feature>
<reference evidence="3 4" key="1">
    <citation type="submission" date="2019-01" db="EMBL/GenBank/DDBJ databases">
        <title>Nocardioides guangzhouensis sp. nov., an actinobacterium isolated from soil.</title>
        <authorList>
            <person name="Fu Y."/>
            <person name="Cai Y."/>
            <person name="Lin Z."/>
            <person name="Chen P."/>
        </authorList>
    </citation>
    <scope>NUCLEOTIDE SEQUENCE [LARGE SCALE GENOMIC DNA]</scope>
    <source>
        <strain evidence="3 4">130</strain>
    </source>
</reference>
<dbReference type="EMBL" id="SDKM01000020">
    <property type="protein sequence ID" value="RYP84947.1"/>
    <property type="molecule type" value="Genomic_DNA"/>
</dbReference>
<dbReference type="InterPro" id="IPR050879">
    <property type="entry name" value="Acyltransferase_3"/>
</dbReference>
<dbReference type="Proteomes" id="UP000295198">
    <property type="component" value="Unassembled WGS sequence"/>
</dbReference>
<name>A0A4Q4ZAI4_9ACTN</name>
<evidence type="ECO:0000259" key="2">
    <source>
        <dbReference type="Pfam" id="PF01757"/>
    </source>
</evidence>
<feature type="domain" description="Acyltransferase 3" evidence="2">
    <location>
        <begin position="17"/>
        <end position="361"/>
    </location>
</feature>
<feature type="transmembrane region" description="Helical" evidence="1">
    <location>
        <begin position="92"/>
        <end position="109"/>
    </location>
</feature>
<evidence type="ECO:0000313" key="4">
    <source>
        <dbReference type="Proteomes" id="UP000295198"/>
    </source>
</evidence>
<feature type="transmembrane region" description="Helical" evidence="1">
    <location>
        <begin position="54"/>
        <end position="72"/>
    </location>
</feature>
<feature type="transmembrane region" description="Helical" evidence="1">
    <location>
        <begin position="345"/>
        <end position="367"/>
    </location>
</feature>
<keyword evidence="3" id="KW-0808">Transferase</keyword>
<protein>
    <submittedName>
        <fullName evidence="3">Acyltransferase</fullName>
    </submittedName>
</protein>
<feature type="transmembrane region" description="Helical" evidence="1">
    <location>
        <begin position="143"/>
        <end position="164"/>
    </location>
</feature>
<dbReference type="RefSeq" id="WP_134718454.1">
    <property type="nucleotide sequence ID" value="NZ_SDKM01000020.1"/>
</dbReference>
<dbReference type="GO" id="GO:0009103">
    <property type="term" value="P:lipopolysaccharide biosynthetic process"/>
    <property type="evidence" value="ECO:0007669"/>
    <property type="project" value="TreeGrafter"/>
</dbReference>
<keyword evidence="1" id="KW-0472">Membrane</keyword>
<dbReference type="Pfam" id="PF01757">
    <property type="entry name" value="Acyl_transf_3"/>
    <property type="match status" value="1"/>
</dbReference>
<feature type="transmembrane region" description="Helical" evidence="1">
    <location>
        <begin position="238"/>
        <end position="262"/>
    </location>
</feature>
<keyword evidence="3" id="KW-0012">Acyltransferase</keyword>
<dbReference type="InterPro" id="IPR002656">
    <property type="entry name" value="Acyl_transf_3_dom"/>
</dbReference>
<dbReference type="AlphaFoldDB" id="A0A4Q4ZAI4"/>